<evidence type="ECO:0000313" key="9">
    <source>
        <dbReference type="Proteomes" id="UP001164653"/>
    </source>
</evidence>
<evidence type="ECO:0000256" key="6">
    <source>
        <dbReference type="RuleBase" id="RU364082"/>
    </source>
</evidence>
<evidence type="ECO:0000256" key="2">
    <source>
        <dbReference type="ARBA" id="ARBA00010944"/>
    </source>
</evidence>
<comment type="catalytic activity">
    <reaction evidence="5">
        <text>dTDP-beta-L-rhamnose + NADP(+) = dTDP-4-dehydro-beta-L-rhamnose + NADPH + H(+)</text>
        <dbReference type="Rhea" id="RHEA:21796"/>
        <dbReference type="ChEBI" id="CHEBI:15378"/>
        <dbReference type="ChEBI" id="CHEBI:57510"/>
        <dbReference type="ChEBI" id="CHEBI:57783"/>
        <dbReference type="ChEBI" id="CHEBI:58349"/>
        <dbReference type="ChEBI" id="CHEBI:62830"/>
        <dbReference type="EC" id="1.1.1.133"/>
    </reaction>
</comment>
<dbReference type="InterPro" id="IPR029903">
    <property type="entry name" value="RmlD-like-bd"/>
</dbReference>
<comment type="similarity">
    <text evidence="2 6">Belongs to the dTDP-4-dehydrorhamnose reductase family.</text>
</comment>
<dbReference type="KEGG" id="dpf:ON006_21820"/>
<feature type="domain" description="RmlD-like substrate binding" evidence="7">
    <location>
        <begin position="5"/>
        <end position="296"/>
    </location>
</feature>
<comment type="pathway">
    <text evidence="1 6">Carbohydrate biosynthesis; dTDP-L-rhamnose biosynthesis.</text>
</comment>
<dbReference type="EC" id="1.1.1.133" evidence="3 6"/>
<dbReference type="AlphaFoldDB" id="A0A9E8SJ09"/>
<dbReference type="Pfam" id="PF04321">
    <property type="entry name" value="RmlD_sub_bind"/>
    <property type="match status" value="1"/>
</dbReference>
<keyword evidence="6" id="KW-0521">NADP</keyword>
<dbReference type="SUPFAM" id="SSF51735">
    <property type="entry name" value="NAD(P)-binding Rossmann-fold domains"/>
    <property type="match status" value="1"/>
</dbReference>
<dbReference type="Gene3D" id="3.40.50.720">
    <property type="entry name" value="NAD(P)-binding Rossmann-like Domain"/>
    <property type="match status" value="1"/>
</dbReference>
<evidence type="ECO:0000256" key="5">
    <source>
        <dbReference type="ARBA" id="ARBA00048200"/>
    </source>
</evidence>
<keyword evidence="6" id="KW-0560">Oxidoreductase</keyword>
<dbReference type="GO" id="GO:0008831">
    <property type="term" value="F:dTDP-4-dehydrorhamnose reductase activity"/>
    <property type="evidence" value="ECO:0007669"/>
    <property type="project" value="UniProtKB-EC"/>
</dbReference>
<dbReference type="PANTHER" id="PTHR10491">
    <property type="entry name" value="DTDP-4-DEHYDRORHAMNOSE REDUCTASE"/>
    <property type="match status" value="1"/>
</dbReference>
<protein>
    <recommendedName>
        <fullName evidence="4 6">dTDP-4-dehydrorhamnose reductase</fullName>
        <ecNumber evidence="3 6">1.1.1.133</ecNumber>
    </recommendedName>
</protein>
<dbReference type="InterPro" id="IPR036291">
    <property type="entry name" value="NAD(P)-bd_dom_sf"/>
</dbReference>
<accession>A0A9E8SJ09</accession>
<reference evidence="8" key="1">
    <citation type="submission" date="2022-11" db="EMBL/GenBank/DDBJ databases">
        <title>Dyadobacter pollutisoli sp. nov., isolated from plastic dumped soil.</title>
        <authorList>
            <person name="Kim J.M."/>
            <person name="Kim K.R."/>
            <person name="Lee J.K."/>
            <person name="Hao L."/>
            <person name="Jeon C.O."/>
        </authorList>
    </citation>
    <scope>NUCLEOTIDE SEQUENCE</scope>
    <source>
        <strain evidence="8">U1</strain>
    </source>
</reference>
<evidence type="ECO:0000256" key="3">
    <source>
        <dbReference type="ARBA" id="ARBA00012929"/>
    </source>
</evidence>
<dbReference type="GO" id="GO:0019305">
    <property type="term" value="P:dTDP-rhamnose biosynthetic process"/>
    <property type="evidence" value="ECO:0007669"/>
    <property type="project" value="TreeGrafter"/>
</dbReference>
<dbReference type="InterPro" id="IPR005913">
    <property type="entry name" value="dTDP_dehydrorham_reduct"/>
</dbReference>
<organism evidence="8 9">
    <name type="scientific">Dyadobacter pollutisoli</name>
    <dbReference type="NCBI Taxonomy" id="2910158"/>
    <lineage>
        <taxon>Bacteria</taxon>
        <taxon>Pseudomonadati</taxon>
        <taxon>Bacteroidota</taxon>
        <taxon>Cytophagia</taxon>
        <taxon>Cytophagales</taxon>
        <taxon>Spirosomataceae</taxon>
        <taxon>Dyadobacter</taxon>
    </lineage>
</organism>
<dbReference type="PANTHER" id="PTHR10491:SF4">
    <property type="entry name" value="METHIONINE ADENOSYLTRANSFERASE 2 SUBUNIT BETA"/>
    <property type="match status" value="1"/>
</dbReference>
<evidence type="ECO:0000259" key="7">
    <source>
        <dbReference type="Pfam" id="PF04321"/>
    </source>
</evidence>
<evidence type="ECO:0000256" key="1">
    <source>
        <dbReference type="ARBA" id="ARBA00004781"/>
    </source>
</evidence>
<evidence type="ECO:0000256" key="4">
    <source>
        <dbReference type="ARBA" id="ARBA00017099"/>
    </source>
</evidence>
<keyword evidence="9" id="KW-1185">Reference proteome</keyword>
<dbReference type="CDD" id="cd05254">
    <property type="entry name" value="dTDP_HR_like_SDR_e"/>
    <property type="match status" value="1"/>
</dbReference>
<dbReference type="GO" id="GO:0005829">
    <property type="term" value="C:cytosol"/>
    <property type="evidence" value="ECO:0007669"/>
    <property type="project" value="TreeGrafter"/>
</dbReference>
<evidence type="ECO:0000313" key="8">
    <source>
        <dbReference type="EMBL" id="WAC10383.1"/>
    </source>
</evidence>
<comment type="function">
    <text evidence="6">Catalyzes the reduction of dTDP-6-deoxy-L-lyxo-4-hexulose to yield dTDP-L-rhamnose.</text>
</comment>
<gene>
    <name evidence="8" type="ORF">ON006_21820</name>
</gene>
<name>A0A9E8SJ09_9BACT</name>
<sequence length="301" mass="33661">MEKKRILITGSNGLLGQKLVEMLVEKPSIETIATARGENRLPFHEGYQYLEMDITNPADVDHVLAATRPHVIIHTAAMTNVDQCEMEKDACWKLNVTAVEILIAACKKYNIFFEHLSTDFIFDGTSGPYSEEDLPNPVSFYGWSKYAAEKAVMSSDIQWAITRTVLVYGIAHDMSRSNIILWVKKSLEEGNSIKVVTDQFRTPTLAEDLALGCFLIADQQAQGIFHISGKDFLTPYEMAIMAADYFSLDKSLISPTDASAFSQPARRPPRTGFDLTKSRKVLGYEPHTFREGIALVEKQIG</sequence>
<dbReference type="RefSeq" id="WP_244824945.1">
    <property type="nucleotide sequence ID" value="NZ_CP112998.1"/>
</dbReference>
<proteinExistence type="inferred from homology"/>
<dbReference type="Proteomes" id="UP001164653">
    <property type="component" value="Chromosome"/>
</dbReference>
<dbReference type="EMBL" id="CP112998">
    <property type="protein sequence ID" value="WAC10383.1"/>
    <property type="molecule type" value="Genomic_DNA"/>
</dbReference>